<reference evidence="1" key="1">
    <citation type="submission" date="2021-03" db="EMBL/GenBank/DDBJ databases">
        <authorList>
            <consortium name="DOE Joint Genome Institute"/>
            <person name="Ahrendt S."/>
            <person name="Looney B.P."/>
            <person name="Miyauchi S."/>
            <person name="Morin E."/>
            <person name="Drula E."/>
            <person name="Courty P.E."/>
            <person name="Chicoki N."/>
            <person name="Fauchery L."/>
            <person name="Kohler A."/>
            <person name="Kuo A."/>
            <person name="Labutti K."/>
            <person name="Pangilinan J."/>
            <person name="Lipzen A."/>
            <person name="Riley R."/>
            <person name="Andreopoulos W."/>
            <person name="He G."/>
            <person name="Johnson J."/>
            <person name="Barry K.W."/>
            <person name="Grigoriev I.V."/>
            <person name="Nagy L."/>
            <person name="Hibbett D."/>
            <person name="Henrissat B."/>
            <person name="Matheny P.B."/>
            <person name="Labbe J."/>
            <person name="Martin F."/>
        </authorList>
    </citation>
    <scope>NUCLEOTIDE SEQUENCE</scope>
    <source>
        <strain evidence="1">HHB10654</strain>
    </source>
</reference>
<reference evidence="1" key="2">
    <citation type="journal article" date="2022" name="New Phytol.">
        <title>Evolutionary transition to the ectomycorrhizal habit in the genomes of a hyperdiverse lineage of mushroom-forming fungi.</title>
        <authorList>
            <person name="Looney B."/>
            <person name="Miyauchi S."/>
            <person name="Morin E."/>
            <person name="Drula E."/>
            <person name="Courty P.E."/>
            <person name="Kohler A."/>
            <person name="Kuo A."/>
            <person name="LaButti K."/>
            <person name="Pangilinan J."/>
            <person name="Lipzen A."/>
            <person name="Riley R."/>
            <person name="Andreopoulos W."/>
            <person name="He G."/>
            <person name="Johnson J."/>
            <person name="Nolan M."/>
            <person name="Tritt A."/>
            <person name="Barry K.W."/>
            <person name="Grigoriev I.V."/>
            <person name="Nagy L.G."/>
            <person name="Hibbett D."/>
            <person name="Henrissat B."/>
            <person name="Matheny P.B."/>
            <person name="Labbe J."/>
            <person name="Martin F.M."/>
        </authorList>
    </citation>
    <scope>NUCLEOTIDE SEQUENCE</scope>
    <source>
        <strain evidence="1">HHB10654</strain>
    </source>
</reference>
<protein>
    <submittedName>
        <fullName evidence="1">Uncharacterized protein</fullName>
    </submittedName>
</protein>
<keyword evidence="2" id="KW-1185">Reference proteome</keyword>
<comment type="caution">
    <text evidence="1">The sequence shown here is derived from an EMBL/GenBank/DDBJ whole genome shotgun (WGS) entry which is preliminary data.</text>
</comment>
<dbReference type="Proteomes" id="UP000814140">
    <property type="component" value="Unassembled WGS sequence"/>
</dbReference>
<organism evidence="1 2">
    <name type="scientific">Artomyces pyxidatus</name>
    <dbReference type="NCBI Taxonomy" id="48021"/>
    <lineage>
        <taxon>Eukaryota</taxon>
        <taxon>Fungi</taxon>
        <taxon>Dikarya</taxon>
        <taxon>Basidiomycota</taxon>
        <taxon>Agaricomycotina</taxon>
        <taxon>Agaricomycetes</taxon>
        <taxon>Russulales</taxon>
        <taxon>Auriscalpiaceae</taxon>
        <taxon>Artomyces</taxon>
    </lineage>
</organism>
<proteinExistence type="predicted"/>
<dbReference type="EMBL" id="MU277240">
    <property type="protein sequence ID" value="KAI0058022.1"/>
    <property type="molecule type" value="Genomic_DNA"/>
</dbReference>
<accession>A0ACB8SP83</accession>
<evidence type="ECO:0000313" key="1">
    <source>
        <dbReference type="EMBL" id="KAI0058022.1"/>
    </source>
</evidence>
<name>A0ACB8SP83_9AGAM</name>
<sequence>MSFDAIVRKKRLFAPANGEYTREDRARCFAQQPLDLMPTYLAPILSTDPIYIPPLLHYGWTTTVTELMDLVIKICPEEIRYLKLKTGPVVSPARTLSTRRPIIAFLRHIGVPDDERIEYMTFQDSQSRVHAGIAAGNNYSGLPVESIPKLSEFFGKGETGKYYLDRKQWKWVIEPLESSGSSDKPPESESAAVEAEDRETTPTPASVAR</sequence>
<evidence type="ECO:0000313" key="2">
    <source>
        <dbReference type="Proteomes" id="UP000814140"/>
    </source>
</evidence>
<gene>
    <name evidence="1" type="ORF">BV25DRAFT_1328084</name>
</gene>